<organism evidence="1 3">
    <name type="scientific">Serratia fonticola</name>
    <dbReference type="NCBI Taxonomy" id="47917"/>
    <lineage>
        <taxon>Bacteria</taxon>
        <taxon>Pseudomonadati</taxon>
        <taxon>Pseudomonadota</taxon>
        <taxon>Gammaproteobacteria</taxon>
        <taxon>Enterobacterales</taxon>
        <taxon>Yersiniaceae</taxon>
        <taxon>Serratia</taxon>
    </lineage>
</organism>
<dbReference type="EMBL" id="CABEEZ010000019">
    <property type="protein sequence ID" value="VTR18840.1"/>
    <property type="molecule type" value="Genomic_DNA"/>
</dbReference>
<dbReference type="KEGG" id="sfw:WN53_07195"/>
<dbReference type="Pfam" id="PF05973">
    <property type="entry name" value="Gp49"/>
    <property type="match status" value="1"/>
</dbReference>
<dbReference type="AlphaFoldDB" id="A0A0F7D1G3"/>
<proteinExistence type="predicted"/>
<dbReference type="Gene3D" id="3.30.2310.20">
    <property type="entry name" value="RelE-like"/>
    <property type="match status" value="1"/>
</dbReference>
<dbReference type="SUPFAM" id="SSF143011">
    <property type="entry name" value="RelE-like"/>
    <property type="match status" value="1"/>
</dbReference>
<dbReference type="RefSeq" id="WP_024482899.1">
    <property type="nucleotide sequence ID" value="NZ_CAMISB010000013.1"/>
</dbReference>
<dbReference type="GeneID" id="30319945"/>
<protein>
    <submittedName>
        <fullName evidence="1">Phage-related protein</fullName>
    </submittedName>
</protein>
<evidence type="ECO:0000313" key="1">
    <source>
        <dbReference type="EMBL" id="VEI77282.1"/>
    </source>
</evidence>
<accession>A0A0F7D1G3</accession>
<gene>
    <name evidence="2" type="ORF">NCTC12965_00654</name>
    <name evidence="1" type="ORF">NCTC13193_05750</name>
</gene>
<reference evidence="1 3" key="1">
    <citation type="submission" date="2018-12" db="EMBL/GenBank/DDBJ databases">
        <authorList>
            <consortium name="Pathogen Informatics"/>
        </authorList>
    </citation>
    <scope>NUCLEOTIDE SEQUENCE [LARGE SCALE GENOMIC DNA]</scope>
    <source>
        <strain evidence="2">NCTC12965</strain>
        <strain evidence="1 3">NCTC13193</strain>
    </source>
</reference>
<name>A0A0F7D1G3_SERFO</name>
<evidence type="ECO:0000313" key="3">
    <source>
        <dbReference type="Proteomes" id="UP000270487"/>
    </source>
</evidence>
<dbReference type="EMBL" id="LR134492">
    <property type="protein sequence ID" value="VEI77282.1"/>
    <property type="molecule type" value="Genomic_DNA"/>
</dbReference>
<dbReference type="InterPro" id="IPR009241">
    <property type="entry name" value="HigB-like"/>
</dbReference>
<sequence length="107" mass="12537">MFTVIYHYEAEKELKALPPTVAAKLSRIISKLESDPRQLREPDTKPLGNGLYEIRSMGKDIARGMWVYQKGERIFMLRIFIKKTPKTPRNEIDLAMQRLEEMINDKV</sequence>
<evidence type="ECO:0000313" key="2">
    <source>
        <dbReference type="EMBL" id="VTR18840.1"/>
    </source>
</evidence>
<dbReference type="Proteomes" id="UP000270487">
    <property type="component" value="Chromosome"/>
</dbReference>
<dbReference type="InterPro" id="IPR035093">
    <property type="entry name" value="RelE/ParE_toxin_dom_sf"/>
</dbReference>